<feature type="transmembrane region" description="Helical" evidence="1">
    <location>
        <begin position="24"/>
        <end position="46"/>
    </location>
</feature>
<organism evidence="2 3">
    <name type="scientific">Danxiaibacter flavus</name>
    <dbReference type="NCBI Taxonomy" id="3049108"/>
    <lineage>
        <taxon>Bacteria</taxon>
        <taxon>Pseudomonadati</taxon>
        <taxon>Bacteroidota</taxon>
        <taxon>Chitinophagia</taxon>
        <taxon>Chitinophagales</taxon>
        <taxon>Chitinophagaceae</taxon>
        <taxon>Danxiaibacter</taxon>
    </lineage>
</organism>
<accession>A0ABV3ZK34</accession>
<feature type="transmembrane region" description="Helical" evidence="1">
    <location>
        <begin position="100"/>
        <end position="121"/>
    </location>
</feature>
<protein>
    <recommendedName>
        <fullName evidence="4">ABC transporter permease</fullName>
    </recommendedName>
</protein>
<sequence>MYLLNLKRLWLLTGRHWFENRKTYLLFFLALAAFLLGWFSFILAVVQQARLFSLSNQITIYFFGLFISGILSASFLFQDFSGKARTINYLMIPASSLEKLFCLIFYGVILFFIGYNVVFYITDFLSLKVAGAIYTPEWQRVHGYNNYFTFKQANTFSLDSDMFVFYPGDNIDLYTAFFPIQSCFLLGAFYFRKNGLIKTLIVLLLVWLVFVVLESRILFSTMPSNSRVANAFTAYIVPQPDGYDNIITLPDWIYRTVLFATRFAITPAIWLATYYRLKEKEL</sequence>
<feature type="transmembrane region" description="Helical" evidence="1">
    <location>
        <begin position="200"/>
        <end position="219"/>
    </location>
</feature>
<evidence type="ECO:0000256" key="1">
    <source>
        <dbReference type="SAM" id="Phobius"/>
    </source>
</evidence>
<dbReference type="RefSeq" id="WP_369331272.1">
    <property type="nucleotide sequence ID" value="NZ_JAULBC010000007.1"/>
</dbReference>
<gene>
    <name evidence="2" type="ORF">QTN47_20325</name>
</gene>
<reference evidence="2 3" key="1">
    <citation type="submission" date="2023-07" db="EMBL/GenBank/DDBJ databases">
        <authorList>
            <person name="Lian W.-H."/>
        </authorList>
    </citation>
    <scope>NUCLEOTIDE SEQUENCE [LARGE SCALE GENOMIC DNA]</scope>
    <source>
        <strain evidence="2 3">SYSU DXS3180</strain>
    </source>
</reference>
<keyword evidence="3" id="KW-1185">Reference proteome</keyword>
<dbReference type="Proteomes" id="UP001560573">
    <property type="component" value="Unassembled WGS sequence"/>
</dbReference>
<dbReference type="EMBL" id="JAULBC010000007">
    <property type="protein sequence ID" value="MEX6689865.1"/>
    <property type="molecule type" value="Genomic_DNA"/>
</dbReference>
<feature type="transmembrane region" description="Helical" evidence="1">
    <location>
        <begin position="252"/>
        <end position="275"/>
    </location>
</feature>
<comment type="caution">
    <text evidence="2">The sequence shown here is derived from an EMBL/GenBank/DDBJ whole genome shotgun (WGS) entry which is preliminary data.</text>
</comment>
<evidence type="ECO:0008006" key="4">
    <source>
        <dbReference type="Google" id="ProtNLM"/>
    </source>
</evidence>
<feature type="transmembrane region" description="Helical" evidence="1">
    <location>
        <begin position="58"/>
        <end position="80"/>
    </location>
</feature>
<keyword evidence="1" id="KW-0812">Transmembrane</keyword>
<proteinExistence type="predicted"/>
<keyword evidence="1" id="KW-1133">Transmembrane helix</keyword>
<feature type="transmembrane region" description="Helical" evidence="1">
    <location>
        <begin position="173"/>
        <end position="191"/>
    </location>
</feature>
<evidence type="ECO:0000313" key="3">
    <source>
        <dbReference type="Proteomes" id="UP001560573"/>
    </source>
</evidence>
<name>A0ABV3ZK34_9BACT</name>
<evidence type="ECO:0000313" key="2">
    <source>
        <dbReference type="EMBL" id="MEX6689865.1"/>
    </source>
</evidence>
<keyword evidence="1" id="KW-0472">Membrane</keyword>